<sequence>MDRTAGGALLLSLDAVVIDTETTGLDPRKARMIELAGVRLSAGKLAPGDTFRQLLRPAGESIPAAATRIHGIDDAVVAGAPPFAEVWPGFKAFLGGSVVIGHTVGFDLAVLKRECDLADIPWSRPRTLDTRLLAQIAAPELAGYTLEKLAGWLGVETAGRHSALGDAVMAARIFLALVPKLREHGIRTVAEAERACRALTAVLDDQVRSGWIDAVDATARVDAEQTLQRFDSYAFRHRIRDIMRTPAIFVSPDTKVGDALARMTDEKISAVYVHGPQSGPEIRAADAGIVTERDVLRALARDGAPALQRPVAEIMSGPLAAVSAEAFVYRAIGRMNRVRTRHLGVVDEKGCVIGALSARDLLRLRAGEAISLGDEIDAAADAHALAAAWAKLPRVAELLLAEGLSGRDIAEVISRELGALSRQAAVVAEQIMRKSGRGRPPCEYALLVLGSAGRGESLLAMDQDNAVIFAQGEPDGEEDRWFAELGAHVADILHEVGVPYCKGGVMARNALWRGSVATWRDRVGKWITRSSPADLLSVDIFFDLRAVHGDGSLAVSVRQAAFAAAKGQVAFIKLLVENVSVPASLKFFGGIRTVAGRIDLKAAGLFGLVAWVRAMAIRYHVMERSTSARLTGVKARVQASESDLDALGEAQGTFLDLILSQQVEDIAQGIPPSNAIAVKRLSGRDLDRLRAALAAVSTIDELGRDLLFRD</sequence>
<evidence type="ECO:0000256" key="6">
    <source>
        <dbReference type="PROSITE-ProRule" id="PRU00703"/>
    </source>
</evidence>
<dbReference type="Pfam" id="PF00929">
    <property type="entry name" value="RNase_T"/>
    <property type="match status" value="1"/>
</dbReference>
<dbReference type="GO" id="GO:0005829">
    <property type="term" value="C:cytosol"/>
    <property type="evidence" value="ECO:0007669"/>
    <property type="project" value="TreeGrafter"/>
</dbReference>
<dbReference type="InterPro" id="IPR012337">
    <property type="entry name" value="RNaseH-like_sf"/>
</dbReference>
<dbReference type="EMBL" id="LLYA01000168">
    <property type="protein sequence ID" value="KRR22081.1"/>
    <property type="molecule type" value="Genomic_DNA"/>
</dbReference>
<dbReference type="GO" id="GO:0003676">
    <property type="term" value="F:nucleic acid binding"/>
    <property type="evidence" value="ECO:0007669"/>
    <property type="project" value="InterPro"/>
</dbReference>
<dbReference type="InterPro" id="IPR005105">
    <property type="entry name" value="GlnD_Uridyltrans_N"/>
</dbReference>
<feature type="domain" description="CBS" evidence="7">
    <location>
        <begin position="243"/>
        <end position="307"/>
    </location>
</feature>
<dbReference type="Gene3D" id="3.30.420.10">
    <property type="entry name" value="Ribonuclease H-like superfamily/Ribonuclease H"/>
    <property type="match status" value="1"/>
</dbReference>
<gene>
    <name evidence="8" type="ORF">CQ13_30315</name>
</gene>
<evidence type="ECO:0000256" key="2">
    <source>
        <dbReference type="ARBA" id="ARBA00022801"/>
    </source>
</evidence>
<evidence type="ECO:0000256" key="1">
    <source>
        <dbReference type="ARBA" id="ARBA00022722"/>
    </source>
</evidence>
<dbReference type="Gene3D" id="3.10.580.10">
    <property type="entry name" value="CBS-domain"/>
    <property type="match status" value="1"/>
</dbReference>
<dbReference type="SMART" id="SM00116">
    <property type="entry name" value="CBS"/>
    <property type="match status" value="2"/>
</dbReference>
<dbReference type="PANTHER" id="PTHR30231:SF4">
    <property type="entry name" value="PROTEIN NEN2"/>
    <property type="match status" value="1"/>
</dbReference>
<evidence type="ECO:0000256" key="4">
    <source>
        <dbReference type="ARBA" id="ARBA00025483"/>
    </source>
</evidence>
<dbReference type="PANTHER" id="PTHR30231">
    <property type="entry name" value="DNA POLYMERASE III SUBUNIT EPSILON"/>
    <property type="match status" value="1"/>
</dbReference>
<dbReference type="SMART" id="SM00479">
    <property type="entry name" value="EXOIII"/>
    <property type="match status" value="1"/>
</dbReference>
<dbReference type="AlphaFoldDB" id="A0A0R3MQD0"/>
<keyword evidence="1" id="KW-0540">Nuclease</keyword>
<name>A0A0R3MQD0_9BRAD</name>
<dbReference type="SUPFAM" id="SSF54631">
    <property type="entry name" value="CBS-domain pair"/>
    <property type="match status" value="1"/>
</dbReference>
<keyword evidence="2" id="KW-0378">Hydrolase</keyword>
<keyword evidence="6" id="KW-0129">CBS domain</keyword>
<feature type="domain" description="CBS" evidence="7">
    <location>
        <begin position="315"/>
        <end position="372"/>
    </location>
</feature>
<dbReference type="InterPro" id="IPR013520">
    <property type="entry name" value="Ribonucl_H"/>
</dbReference>
<organism evidence="8 9">
    <name type="scientific">Bradyrhizobium retamae</name>
    <dbReference type="NCBI Taxonomy" id="1300035"/>
    <lineage>
        <taxon>Bacteria</taxon>
        <taxon>Pseudomonadati</taxon>
        <taxon>Pseudomonadota</taxon>
        <taxon>Alphaproteobacteria</taxon>
        <taxon>Hyphomicrobiales</taxon>
        <taxon>Nitrobacteraceae</taxon>
        <taxon>Bradyrhizobium</taxon>
    </lineage>
</organism>
<dbReference type="InterPro" id="IPR018821">
    <property type="entry name" value="DUF294_put_nucleoTrafse_sb-bd"/>
</dbReference>
<evidence type="ECO:0000256" key="5">
    <source>
        <dbReference type="ARBA" id="ARBA00026073"/>
    </source>
</evidence>
<dbReference type="GO" id="GO:0006259">
    <property type="term" value="P:DNA metabolic process"/>
    <property type="evidence" value="ECO:0007669"/>
    <property type="project" value="UniProtKB-ARBA"/>
</dbReference>
<proteinExistence type="predicted"/>
<dbReference type="RefSeq" id="WP_057845457.1">
    <property type="nucleotide sequence ID" value="NZ_LLYA01000168.1"/>
</dbReference>
<protein>
    <recommendedName>
        <fullName evidence="7">CBS domain-containing protein</fullName>
    </recommendedName>
</protein>
<evidence type="ECO:0000259" key="7">
    <source>
        <dbReference type="PROSITE" id="PS51371"/>
    </source>
</evidence>
<dbReference type="CDD" id="cd06127">
    <property type="entry name" value="DEDDh"/>
    <property type="match status" value="1"/>
</dbReference>
<dbReference type="Pfam" id="PF03445">
    <property type="entry name" value="DUF294"/>
    <property type="match status" value="1"/>
</dbReference>
<dbReference type="InterPro" id="IPR036397">
    <property type="entry name" value="RNaseH_sf"/>
</dbReference>
<keyword evidence="9" id="KW-1185">Reference proteome</keyword>
<dbReference type="Proteomes" id="UP000052023">
    <property type="component" value="Unassembled WGS sequence"/>
</dbReference>
<dbReference type="PROSITE" id="PS51371">
    <property type="entry name" value="CBS"/>
    <property type="match status" value="2"/>
</dbReference>
<dbReference type="InterPro" id="IPR046342">
    <property type="entry name" value="CBS_dom_sf"/>
</dbReference>
<dbReference type="CDD" id="cd05401">
    <property type="entry name" value="NT_GlnE_GlnD_like"/>
    <property type="match status" value="1"/>
</dbReference>
<dbReference type="FunFam" id="3.30.420.10:FF:000045">
    <property type="entry name" value="3'-5' exonuclease DinG"/>
    <property type="match status" value="1"/>
</dbReference>
<comment type="caution">
    <text evidence="8">The sequence shown here is derived from an EMBL/GenBank/DDBJ whole genome shotgun (WGS) entry which is preliminary data.</text>
</comment>
<evidence type="ECO:0000256" key="3">
    <source>
        <dbReference type="ARBA" id="ARBA00022839"/>
    </source>
</evidence>
<comment type="subunit">
    <text evidence="5">DNA polymerase III contains a core (composed of alpha, epsilon and theta chains) that associates with a tau subunit. This core dimerizes to form the POLIII' complex. PolIII' associates with the gamma complex (composed of gamma, delta, delta', psi and chi chains) and with the beta chain to form the complete DNA polymerase III complex.</text>
</comment>
<evidence type="ECO:0000313" key="8">
    <source>
        <dbReference type="EMBL" id="KRR22081.1"/>
    </source>
</evidence>
<dbReference type="Pfam" id="PF10335">
    <property type="entry name" value="DUF294_C"/>
    <property type="match status" value="1"/>
</dbReference>
<evidence type="ECO:0000313" key="9">
    <source>
        <dbReference type="Proteomes" id="UP000052023"/>
    </source>
</evidence>
<accession>A0A0R3MQD0</accession>
<dbReference type="Pfam" id="PF00571">
    <property type="entry name" value="CBS"/>
    <property type="match status" value="2"/>
</dbReference>
<dbReference type="GO" id="GO:0008773">
    <property type="term" value="F:[protein-PII] uridylyltransferase activity"/>
    <property type="evidence" value="ECO:0007669"/>
    <property type="project" value="InterPro"/>
</dbReference>
<dbReference type="OrthoDB" id="9808528at2"/>
<dbReference type="GO" id="GO:0008408">
    <property type="term" value="F:3'-5' exonuclease activity"/>
    <property type="evidence" value="ECO:0007669"/>
    <property type="project" value="TreeGrafter"/>
</dbReference>
<comment type="function">
    <text evidence="4">DNA polymerase III is a complex, multichain enzyme responsible for most of the replicative synthesis in bacteria. The epsilon subunit contain the editing function and is a proofreading 3'-5' exonuclease.</text>
</comment>
<dbReference type="InterPro" id="IPR000644">
    <property type="entry name" value="CBS_dom"/>
</dbReference>
<reference evidence="8 9" key="1">
    <citation type="submission" date="2014-03" db="EMBL/GenBank/DDBJ databases">
        <title>Bradyrhizobium valentinum sp. nov., isolated from effective nodules of Lupinus mariae-josephae, a lupine endemic of basic-lime soils in Eastern Spain.</title>
        <authorList>
            <person name="Duran D."/>
            <person name="Rey L."/>
            <person name="Navarro A."/>
            <person name="Busquets A."/>
            <person name="Imperial J."/>
            <person name="Ruiz-Argueso T."/>
        </authorList>
    </citation>
    <scope>NUCLEOTIDE SEQUENCE [LARGE SCALE GENOMIC DNA]</scope>
    <source>
        <strain evidence="8 9">Ro19</strain>
    </source>
</reference>
<dbReference type="SUPFAM" id="SSF53098">
    <property type="entry name" value="Ribonuclease H-like"/>
    <property type="match status" value="1"/>
</dbReference>
<keyword evidence="3" id="KW-0269">Exonuclease</keyword>